<comment type="caution">
    <text evidence="2">The sequence shown here is derived from an EMBL/GenBank/DDBJ whole genome shotgun (WGS) entry which is preliminary data.</text>
</comment>
<sequence>MGSLWAALVSKDRLAKVLAGNSFLNRFGLAVGGAAAPIQLVLIYTPGQAGLFQSTSVVALLAGSFLGWLIPHIPLAGVFDAWNGIGNALSYLALALGPHIGLPVGLRATSYVAQSLSSPRMNAYAAEQFDDHERGRIYAAIQGVGSVLAPAGMLIGSLLLTPLGPRPLLIAGAGLTLLFTALPTPTSPRRSGHKADE</sequence>
<feature type="transmembrane region" description="Helical" evidence="1">
    <location>
        <begin position="166"/>
        <end position="184"/>
    </location>
</feature>
<evidence type="ECO:0000313" key="2">
    <source>
        <dbReference type="EMBL" id="KAE8129277.1"/>
    </source>
</evidence>
<dbReference type="Gene3D" id="1.20.1250.20">
    <property type="entry name" value="MFS general substrate transporter like domains"/>
    <property type="match status" value="1"/>
</dbReference>
<name>A0A5N6S4M9_9BIFI</name>
<dbReference type="GeneID" id="78126895"/>
<evidence type="ECO:0000313" key="3">
    <source>
        <dbReference type="Proteomes" id="UP000325415"/>
    </source>
</evidence>
<dbReference type="OrthoDB" id="2276409at2"/>
<dbReference type="Proteomes" id="UP000325415">
    <property type="component" value="Unassembled WGS sequence"/>
</dbReference>
<dbReference type="AlphaFoldDB" id="A0A5N6S4M9"/>
<protein>
    <submittedName>
        <fullName evidence="2">MFS transporter</fullName>
    </submittedName>
</protein>
<dbReference type="InterPro" id="IPR036259">
    <property type="entry name" value="MFS_trans_sf"/>
</dbReference>
<proteinExistence type="predicted"/>
<organism evidence="2 3">
    <name type="scientific">Bifidobacterium tibiigranuli</name>
    <dbReference type="NCBI Taxonomy" id="2172043"/>
    <lineage>
        <taxon>Bacteria</taxon>
        <taxon>Bacillati</taxon>
        <taxon>Actinomycetota</taxon>
        <taxon>Actinomycetes</taxon>
        <taxon>Bifidobacteriales</taxon>
        <taxon>Bifidobacteriaceae</taxon>
        <taxon>Bifidobacterium</taxon>
    </lineage>
</organism>
<dbReference type="SUPFAM" id="SSF103473">
    <property type="entry name" value="MFS general substrate transporter"/>
    <property type="match status" value="1"/>
</dbReference>
<feature type="transmembrane region" description="Helical" evidence="1">
    <location>
        <begin position="27"/>
        <end position="45"/>
    </location>
</feature>
<feature type="transmembrane region" description="Helical" evidence="1">
    <location>
        <begin position="57"/>
        <end position="79"/>
    </location>
</feature>
<evidence type="ECO:0000256" key="1">
    <source>
        <dbReference type="SAM" id="Phobius"/>
    </source>
</evidence>
<keyword evidence="1" id="KW-0472">Membrane</keyword>
<accession>A0A5N6S4M9</accession>
<keyword evidence="1" id="KW-1133">Transmembrane helix</keyword>
<gene>
    <name evidence="2" type="ORF">DDE84_04240</name>
</gene>
<keyword evidence="1" id="KW-0812">Transmembrane</keyword>
<feature type="transmembrane region" description="Helical" evidence="1">
    <location>
        <begin position="137"/>
        <end position="160"/>
    </location>
</feature>
<dbReference type="RefSeq" id="WP_152580478.1">
    <property type="nucleotide sequence ID" value="NZ_QDAG01000003.1"/>
</dbReference>
<dbReference type="EMBL" id="QDAG01000003">
    <property type="protein sequence ID" value="KAE8129277.1"/>
    <property type="molecule type" value="Genomic_DNA"/>
</dbReference>
<keyword evidence="3" id="KW-1185">Reference proteome</keyword>
<reference evidence="2 3" key="1">
    <citation type="submission" date="2018-04" db="EMBL/GenBank/DDBJ databases">
        <authorList>
            <person name="Eckel V.P."/>
            <person name="Vogel R.F."/>
        </authorList>
    </citation>
    <scope>NUCLEOTIDE SEQUENCE [LARGE SCALE GENOMIC DNA]</scope>
    <source>
        <strain evidence="3">TMW 2.1764</strain>
    </source>
</reference>